<dbReference type="Pfam" id="PF25210">
    <property type="entry name" value="Kelch_FKB95"/>
    <property type="match status" value="1"/>
</dbReference>
<dbReference type="Gene3D" id="2.120.10.80">
    <property type="entry name" value="Kelch-type beta propeller"/>
    <property type="match status" value="1"/>
</dbReference>
<evidence type="ECO:0000313" key="3">
    <source>
        <dbReference type="EMBL" id="CAA7055748.1"/>
    </source>
</evidence>
<reference evidence="2 4" key="1">
    <citation type="submission" date="2020-01" db="EMBL/GenBank/DDBJ databases">
        <authorList>
            <person name="Mishra B."/>
        </authorList>
    </citation>
    <scope>NUCLEOTIDE SEQUENCE [LARGE SCALE GENOMIC DNA]</scope>
</reference>
<sequence>MQIYKTRSDIGAKETCFYVYLTLPNHPYPSWFSLWAKPQQVGTKGRWENWYKKDPSGNSVVPTPFSSYQSLPMTNQGQCALTVGSEIYVIGGPYDKPSSFVRILDCRSNTWRDGPNMTMARENASAIFRDKKIYVIGRCEDFASWIEVFDMDTQSWTALPGPGADEDELLNHLRARYHYCIFDVFEGKLWVEVGGKKEYAYDLKDGTWKLVREKSRFSFPSLSDWCEIDNILYGCTGLGDLMWSPKTEGREWSKIKGLENLREHRTKGLESGWHFKIVGFGRQKLLVMWKFSGINQKKKK</sequence>
<dbReference type="InterPro" id="IPR006652">
    <property type="entry name" value="Kelch_1"/>
</dbReference>
<dbReference type="SUPFAM" id="SSF117281">
    <property type="entry name" value="Kelch motif"/>
    <property type="match status" value="1"/>
</dbReference>
<dbReference type="EMBL" id="CACVBM020001607">
    <property type="protein sequence ID" value="CAA7055748.1"/>
    <property type="molecule type" value="Genomic_DNA"/>
</dbReference>
<dbReference type="EMBL" id="CACVBM020000864">
    <property type="protein sequence ID" value="CAA7024060.1"/>
    <property type="molecule type" value="Genomic_DNA"/>
</dbReference>
<dbReference type="OrthoDB" id="45365at2759"/>
<organism evidence="2 4">
    <name type="scientific">Microthlaspi erraticum</name>
    <dbReference type="NCBI Taxonomy" id="1685480"/>
    <lineage>
        <taxon>Eukaryota</taxon>
        <taxon>Viridiplantae</taxon>
        <taxon>Streptophyta</taxon>
        <taxon>Embryophyta</taxon>
        <taxon>Tracheophyta</taxon>
        <taxon>Spermatophyta</taxon>
        <taxon>Magnoliopsida</taxon>
        <taxon>eudicotyledons</taxon>
        <taxon>Gunneridae</taxon>
        <taxon>Pentapetalae</taxon>
        <taxon>rosids</taxon>
        <taxon>malvids</taxon>
        <taxon>Brassicales</taxon>
        <taxon>Brassicaceae</taxon>
        <taxon>Coluteocarpeae</taxon>
        <taxon>Microthlaspi</taxon>
    </lineage>
</organism>
<dbReference type="SMART" id="SM00612">
    <property type="entry name" value="Kelch"/>
    <property type="match status" value="1"/>
</dbReference>
<proteinExistence type="predicted"/>
<feature type="domain" description="FKB95-like N-terminal Kelch" evidence="1">
    <location>
        <begin position="31"/>
        <end position="292"/>
    </location>
</feature>
<name>A0A6D2I387_9BRAS</name>
<dbReference type="Proteomes" id="UP000467841">
    <property type="component" value="Unassembled WGS sequence"/>
</dbReference>
<dbReference type="PANTHER" id="PTHR24414:SF138">
    <property type="entry name" value="F-BOX DOMAIN-CONTAINING PROTEIN"/>
    <property type="match status" value="1"/>
</dbReference>
<dbReference type="InterPro" id="IPR050354">
    <property type="entry name" value="F-box/kelch-repeat_ARATH"/>
</dbReference>
<dbReference type="InterPro" id="IPR015915">
    <property type="entry name" value="Kelch-typ_b-propeller"/>
</dbReference>
<evidence type="ECO:0000313" key="4">
    <source>
        <dbReference type="Proteomes" id="UP000467841"/>
    </source>
</evidence>
<evidence type="ECO:0000259" key="1">
    <source>
        <dbReference type="Pfam" id="PF25210"/>
    </source>
</evidence>
<keyword evidence="4" id="KW-1185">Reference proteome</keyword>
<gene>
    <name evidence="2" type="ORF">MERR_LOCUS11295</name>
    <name evidence="3" type="ORF">MERR_LOCUS42984</name>
</gene>
<dbReference type="PANTHER" id="PTHR24414">
    <property type="entry name" value="F-BOX/KELCH-REPEAT PROTEIN SKIP4"/>
    <property type="match status" value="1"/>
</dbReference>
<accession>A0A6D2I387</accession>
<evidence type="ECO:0000313" key="2">
    <source>
        <dbReference type="EMBL" id="CAA7024060.1"/>
    </source>
</evidence>
<dbReference type="AlphaFoldDB" id="A0A6D2I387"/>
<dbReference type="InterPro" id="IPR057499">
    <property type="entry name" value="Kelch_FKB95"/>
</dbReference>
<protein>
    <recommendedName>
        <fullName evidence="1">FKB95-like N-terminal Kelch domain-containing protein</fullName>
    </recommendedName>
</protein>